<sequence>MPSKLHEKQALSFCDIDLGVGILEYGDGPLEEYDVVHANETCKPDTALELSALDLYMPRNWMYCNYLFENTRNIKDFMSPEKLKTSLAKALDIIPALAGRLQCDDGSTGMNFMKPRAPTRILLNNKGAWFASTTMKTPFEEMRKKHLLGALIPSQFLFKRFLEAAIKSREQGVDAPLLAAKAVYFDCGSVSLTVYINHQVTDGCGMVEFARLWGQITRGVTPDPLVDSRHAINTIPKLGPNEAAEAQGRFLKHEKFKPLPKDMQLCKLTIPNKHLKKLKDEINAKLAPDYISSDDLFFSVHLRMILRARQPKTKVSYCRTINIRPSLGLDKSAFGNFVHMPLEGPFEPSTFVDEPLEKVALEIRNRLMGYTKDKMVQANKEYVSVETHSVPDQLDNYDCSRDIGCTSIAVYDPSRIDFQDSPAFVLGACYYISGGLTINHILDDTFNGTIPVDLSILDSYMNDQEAKELGFTVTPLKKLLFD</sequence>
<evidence type="ECO:0000313" key="2">
    <source>
        <dbReference type="Proteomes" id="UP001165960"/>
    </source>
</evidence>
<keyword evidence="2" id="KW-1185">Reference proteome</keyword>
<name>A0ACC2SEV6_9FUNG</name>
<proteinExistence type="predicted"/>
<dbReference type="Proteomes" id="UP001165960">
    <property type="component" value="Unassembled WGS sequence"/>
</dbReference>
<comment type="caution">
    <text evidence="1">The sequence shown here is derived from an EMBL/GenBank/DDBJ whole genome shotgun (WGS) entry which is preliminary data.</text>
</comment>
<dbReference type="EMBL" id="QTSX02005116">
    <property type="protein sequence ID" value="KAJ9060937.1"/>
    <property type="molecule type" value="Genomic_DNA"/>
</dbReference>
<evidence type="ECO:0000313" key="1">
    <source>
        <dbReference type="EMBL" id="KAJ9060937.1"/>
    </source>
</evidence>
<protein>
    <submittedName>
        <fullName evidence="1">Uncharacterized protein</fullName>
    </submittedName>
</protein>
<reference evidence="1" key="1">
    <citation type="submission" date="2022-04" db="EMBL/GenBank/DDBJ databases">
        <title>Genome of the entomopathogenic fungus Entomophthora muscae.</title>
        <authorList>
            <person name="Elya C."/>
            <person name="Lovett B.R."/>
            <person name="Lee E."/>
            <person name="Macias A.M."/>
            <person name="Hajek A.E."/>
            <person name="De Bivort B.L."/>
            <person name="Kasson M.T."/>
            <person name="De Fine Licht H.H."/>
            <person name="Stajich J.E."/>
        </authorList>
    </citation>
    <scope>NUCLEOTIDE SEQUENCE</scope>
    <source>
        <strain evidence="1">Berkeley</strain>
    </source>
</reference>
<organism evidence="1 2">
    <name type="scientific">Entomophthora muscae</name>
    <dbReference type="NCBI Taxonomy" id="34485"/>
    <lineage>
        <taxon>Eukaryota</taxon>
        <taxon>Fungi</taxon>
        <taxon>Fungi incertae sedis</taxon>
        <taxon>Zoopagomycota</taxon>
        <taxon>Entomophthoromycotina</taxon>
        <taxon>Entomophthoromycetes</taxon>
        <taxon>Entomophthorales</taxon>
        <taxon>Entomophthoraceae</taxon>
        <taxon>Entomophthora</taxon>
    </lineage>
</organism>
<accession>A0ACC2SEV6</accession>
<gene>
    <name evidence="1" type="ORF">DSO57_1025670</name>
</gene>